<keyword evidence="4 5" id="KW-0274">FAD</keyword>
<organism evidence="7 8">
    <name type="scientific">Mycolicibacterium gilvum</name>
    <dbReference type="NCBI Taxonomy" id="1804"/>
    <lineage>
        <taxon>Bacteria</taxon>
        <taxon>Bacillati</taxon>
        <taxon>Actinomycetota</taxon>
        <taxon>Actinomycetes</taxon>
        <taxon>Mycobacteriales</taxon>
        <taxon>Mycobacteriaceae</taxon>
        <taxon>Mycolicibacterium</taxon>
    </lineage>
</organism>
<accession>A0A378SPV1</accession>
<dbReference type="Pfam" id="PF00732">
    <property type="entry name" value="GMC_oxred_N"/>
    <property type="match status" value="1"/>
</dbReference>
<dbReference type="Gene3D" id="3.50.50.60">
    <property type="entry name" value="FAD/NAD(P)-binding domain"/>
    <property type="match status" value="1"/>
</dbReference>
<proteinExistence type="inferred from homology"/>
<keyword evidence="3" id="KW-0285">Flavoprotein</keyword>
<evidence type="ECO:0000259" key="6">
    <source>
        <dbReference type="PROSITE" id="PS00624"/>
    </source>
</evidence>
<dbReference type="GO" id="GO:0016614">
    <property type="term" value="F:oxidoreductase activity, acting on CH-OH group of donors"/>
    <property type="evidence" value="ECO:0007669"/>
    <property type="project" value="InterPro"/>
</dbReference>
<protein>
    <submittedName>
        <fullName evidence="7">Glucose-methanol-choline oxidoreductase</fullName>
        <ecNumber evidence="7">1.1.99.-</ecNumber>
    </submittedName>
</protein>
<dbReference type="PROSITE" id="PS00624">
    <property type="entry name" value="GMC_OXRED_2"/>
    <property type="match status" value="1"/>
</dbReference>
<feature type="domain" description="Glucose-methanol-choline oxidoreductase N-terminal" evidence="6">
    <location>
        <begin position="275"/>
        <end position="289"/>
    </location>
</feature>
<dbReference type="GO" id="GO:0050660">
    <property type="term" value="F:flavin adenine dinucleotide binding"/>
    <property type="evidence" value="ECO:0007669"/>
    <property type="project" value="InterPro"/>
</dbReference>
<dbReference type="Proteomes" id="UP000254291">
    <property type="component" value="Unassembled WGS sequence"/>
</dbReference>
<feature type="binding site" evidence="5">
    <location>
        <position position="83"/>
    </location>
    <ligand>
        <name>FAD</name>
        <dbReference type="ChEBI" id="CHEBI:57692"/>
    </ligand>
</feature>
<dbReference type="Gene3D" id="3.30.560.10">
    <property type="entry name" value="Glucose Oxidase, domain 3"/>
    <property type="match status" value="1"/>
</dbReference>
<reference evidence="7 8" key="1">
    <citation type="submission" date="2018-06" db="EMBL/GenBank/DDBJ databases">
        <authorList>
            <consortium name="Pathogen Informatics"/>
            <person name="Doyle S."/>
        </authorList>
    </citation>
    <scope>NUCLEOTIDE SEQUENCE [LARGE SCALE GENOMIC DNA]</scope>
    <source>
        <strain evidence="7 8">NCTC10742</strain>
    </source>
</reference>
<sequence>MPEYDYIIVGAGSAGCLLANRLSADPDHRVLLIEAGGKDDWFWIKVPVGYLYTIANPRTDWCYTTEPDPGLAGRSILYARGRVVGGSSSINAMIHMRGQASDYELWAQATGDERWLWGGPDRPGDTLAIYKDLEDYFGGADDWHGARGEIRVERPRVRWKILDAWQAAAAESGIAPIDEFNRGDNSGSAYFHVNQRRGRRWSMADAFLHPVAHRPNLTVYTQTQALRLLTDDQVRDDQRCGAWTTATHRATGLRVLKDGQIVDVRARREVILSAGAIGSPHLMQVSGLGPAELLARHDVPVTVDLPGVGENLQDHLQLRTVYRVRGARTVNTLYRNWITRAGMGIQYLLLRSGPLTMPPSTLGAFAKSDPVLASPDLEWHVQPLSLTKFGEPLHPYGAITPSVCNLRPTSRGHVRLADADPLTHPKIFCNYLSTDADRDIAVRGLRMTRKIMASPVLARYRPEEMLPGPHLVSDDDLQAAARELGTTIFHPVGTCAMGAFDARGLPRSATTVLDTDCRVFRVAGLRVVDASAMPTITSGNTNAPVMLIAERAARAILH</sequence>
<dbReference type="RefSeq" id="WP_011894091.1">
    <property type="nucleotide sequence ID" value="NZ_JACKST010000082.1"/>
</dbReference>
<dbReference type="PANTHER" id="PTHR11552">
    <property type="entry name" value="GLUCOSE-METHANOL-CHOLINE GMC OXIDOREDUCTASE"/>
    <property type="match status" value="1"/>
</dbReference>
<comment type="similarity">
    <text evidence="2">Belongs to the GMC oxidoreductase family.</text>
</comment>
<dbReference type="InterPro" id="IPR007867">
    <property type="entry name" value="GMC_OxRtase_C"/>
</dbReference>
<evidence type="ECO:0000256" key="4">
    <source>
        <dbReference type="ARBA" id="ARBA00022827"/>
    </source>
</evidence>
<evidence type="ECO:0000256" key="2">
    <source>
        <dbReference type="ARBA" id="ARBA00010790"/>
    </source>
</evidence>
<dbReference type="Pfam" id="PF05199">
    <property type="entry name" value="GMC_oxred_C"/>
    <property type="match status" value="1"/>
</dbReference>
<evidence type="ECO:0000313" key="8">
    <source>
        <dbReference type="Proteomes" id="UP000254291"/>
    </source>
</evidence>
<dbReference type="PIRSF" id="PIRSF000137">
    <property type="entry name" value="Alcohol_oxidase"/>
    <property type="match status" value="1"/>
</dbReference>
<dbReference type="PANTHER" id="PTHR11552:SF147">
    <property type="entry name" value="CHOLINE DEHYDROGENASE, MITOCHONDRIAL"/>
    <property type="match status" value="1"/>
</dbReference>
<evidence type="ECO:0000256" key="5">
    <source>
        <dbReference type="PIRSR" id="PIRSR000137-2"/>
    </source>
</evidence>
<gene>
    <name evidence="7" type="primary">alkJ_1</name>
    <name evidence="7" type="ORF">NCTC10742_03166</name>
</gene>
<evidence type="ECO:0000256" key="3">
    <source>
        <dbReference type="ARBA" id="ARBA00022630"/>
    </source>
</evidence>
<dbReference type="SUPFAM" id="SSF54373">
    <property type="entry name" value="FAD-linked reductases, C-terminal domain"/>
    <property type="match status" value="1"/>
</dbReference>
<evidence type="ECO:0000256" key="1">
    <source>
        <dbReference type="ARBA" id="ARBA00001974"/>
    </source>
</evidence>
<dbReference type="InterPro" id="IPR000172">
    <property type="entry name" value="GMC_OxRdtase_N"/>
</dbReference>
<dbReference type="EMBL" id="UGQM01000001">
    <property type="protein sequence ID" value="STZ43936.1"/>
    <property type="molecule type" value="Genomic_DNA"/>
</dbReference>
<dbReference type="InterPro" id="IPR012132">
    <property type="entry name" value="GMC_OxRdtase"/>
</dbReference>
<dbReference type="AlphaFoldDB" id="A0A378SPV1"/>
<dbReference type="EC" id="1.1.99.-" evidence="7"/>
<name>A0A378SPV1_9MYCO</name>
<keyword evidence="7" id="KW-0560">Oxidoreductase</keyword>
<evidence type="ECO:0000313" key="7">
    <source>
        <dbReference type="EMBL" id="STZ43936.1"/>
    </source>
</evidence>
<comment type="cofactor">
    <cofactor evidence="1 5">
        <name>FAD</name>
        <dbReference type="ChEBI" id="CHEBI:57692"/>
    </cofactor>
</comment>
<dbReference type="SUPFAM" id="SSF51905">
    <property type="entry name" value="FAD/NAD(P)-binding domain"/>
    <property type="match status" value="1"/>
</dbReference>
<dbReference type="InterPro" id="IPR036188">
    <property type="entry name" value="FAD/NAD-bd_sf"/>
</dbReference>